<sequence>MIAGAATGGTMGSVKRSGRLGVAPLLLATLALLALARSTVIMVYLGVTYFREVNPVSVPLSYYAFVEGGEQLFFSAAVALAVGTLAVLAGMARSGVRMAGRPTVLLAVWALCLVLAAVFPADDSPRIMTFGGWVHQFAGAGILALLSFAGIAAAVRLAEKPEWAPVVSTVRTLSIAAAVLAGAYLASRLDDVVPGIFGPVDVGGILQRMVLAFHVAVVAALAVQLVRVSWPAVWRRAAATPPPGAPTIAPRP</sequence>
<gene>
    <name evidence="2" type="ORF">FHX44_11107</name>
</gene>
<dbReference type="Pfam" id="PF06197">
    <property type="entry name" value="DUF998"/>
    <property type="match status" value="1"/>
</dbReference>
<dbReference type="AlphaFoldDB" id="A0A561SH87"/>
<keyword evidence="1" id="KW-0472">Membrane</keyword>
<keyword evidence="1" id="KW-1133">Transmembrane helix</keyword>
<proteinExistence type="predicted"/>
<feature type="transmembrane region" description="Helical" evidence="1">
    <location>
        <begin position="205"/>
        <end position="226"/>
    </location>
</feature>
<reference evidence="2 3" key="1">
    <citation type="submission" date="2019-06" db="EMBL/GenBank/DDBJ databases">
        <title>Sequencing the genomes of 1000 actinobacteria strains.</title>
        <authorList>
            <person name="Klenk H.-P."/>
        </authorList>
    </citation>
    <scope>NUCLEOTIDE SEQUENCE [LARGE SCALE GENOMIC DNA]</scope>
    <source>
        <strain evidence="2 3">DSM 45671</strain>
    </source>
</reference>
<dbReference type="Proteomes" id="UP000321261">
    <property type="component" value="Unassembled WGS sequence"/>
</dbReference>
<keyword evidence="3" id="KW-1185">Reference proteome</keyword>
<dbReference type="EMBL" id="VIWU01000001">
    <property type="protein sequence ID" value="TWF74228.1"/>
    <property type="molecule type" value="Genomic_DNA"/>
</dbReference>
<organism evidence="2 3">
    <name type="scientific">Pseudonocardia hierapolitana</name>
    <dbReference type="NCBI Taxonomy" id="1128676"/>
    <lineage>
        <taxon>Bacteria</taxon>
        <taxon>Bacillati</taxon>
        <taxon>Actinomycetota</taxon>
        <taxon>Actinomycetes</taxon>
        <taxon>Pseudonocardiales</taxon>
        <taxon>Pseudonocardiaceae</taxon>
        <taxon>Pseudonocardia</taxon>
    </lineage>
</organism>
<feature type="transmembrane region" description="Helical" evidence="1">
    <location>
        <begin position="104"/>
        <end position="121"/>
    </location>
</feature>
<accession>A0A561SH87</accession>
<keyword evidence="1" id="KW-0812">Transmembrane</keyword>
<comment type="caution">
    <text evidence="2">The sequence shown here is derived from an EMBL/GenBank/DDBJ whole genome shotgun (WGS) entry which is preliminary data.</text>
</comment>
<dbReference type="InterPro" id="IPR009339">
    <property type="entry name" value="DUF998"/>
</dbReference>
<dbReference type="OrthoDB" id="3619329at2"/>
<feature type="transmembrane region" description="Helical" evidence="1">
    <location>
        <begin position="71"/>
        <end position="92"/>
    </location>
</feature>
<name>A0A561SH87_9PSEU</name>
<feature type="transmembrane region" description="Helical" evidence="1">
    <location>
        <begin position="25"/>
        <end position="51"/>
    </location>
</feature>
<protein>
    <submittedName>
        <fullName evidence="2">Uncharacterized protein DUF998</fullName>
    </submittedName>
</protein>
<evidence type="ECO:0000313" key="2">
    <source>
        <dbReference type="EMBL" id="TWF74228.1"/>
    </source>
</evidence>
<evidence type="ECO:0000313" key="3">
    <source>
        <dbReference type="Proteomes" id="UP000321261"/>
    </source>
</evidence>
<evidence type="ECO:0000256" key="1">
    <source>
        <dbReference type="SAM" id="Phobius"/>
    </source>
</evidence>
<feature type="transmembrane region" description="Helical" evidence="1">
    <location>
        <begin position="166"/>
        <end position="185"/>
    </location>
</feature>
<feature type="transmembrane region" description="Helical" evidence="1">
    <location>
        <begin position="133"/>
        <end position="154"/>
    </location>
</feature>